<proteinExistence type="predicted"/>
<accession>A0ABV2ZZW0</accession>
<name>A0ABV2ZZW0_9ACTN</name>
<dbReference type="InterPro" id="IPR003484">
    <property type="entry name" value="NodA"/>
</dbReference>
<reference evidence="1 2" key="1">
    <citation type="submission" date="2024-06" db="EMBL/GenBank/DDBJ databases">
        <title>The Natural Products Discovery Center: Release of the First 8490 Sequenced Strains for Exploring Actinobacteria Biosynthetic Diversity.</title>
        <authorList>
            <person name="Kalkreuter E."/>
            <person name="Kautsar S.A."/>
            <person name="Yang D."/>
            <person name="Bader C.D."/>
            <person name="Teijaro C.N."/>
            <person name="Fluegel L."/>
            <person name="Davis C.M."/>
            <person name="Simpson J.R."/>
            <person name="Lauterbach L."/>
            <person name="Steele A.D."/>
            <person name="Gui C."/>
            <person name="Meng S."/>
            <person name="Li G."/>
            <person name="Viehrig K."/>
            <person name="Ye F."/>
            <person name="Su P."/>
            <person name="Kiefer A.F."/>
            <person name="Nichols A."/>
            <person name="Cepeda A.J."/>
            <person name="Yan W."/>
            <person name="Fan B."/>
            <person name="Jiang Y."/>
            <person name="Adhikari A."/>
            <person name="Zheng C.-J."/>
            <person name="Schuster L."/>
            <person name="Cowan T.M."/>
            <person name="Smanski M.J."/>
            <person name="Chevrette M.G."/>
            <person name="De Carvalho L.P.S."/>
            <person name="Shen B."/>
        </authorList>
    </citation>
    <scope>NUCLEOTIDE SEQUENCE [LARGE SCALE GENOMIC DNA]</scope>
    <source>
        <strain evidence="1 2">NPDC033843</strain>
    </source>
</reference>
<organism evidence="1 2">
    <name type="scientific">Streptomyces sp. 900129855</name>
    <dbReference type="NCBI Taxonomy" id="3155129"/>
    <lineage>
        <taxon>Bacteria</taxon>
        <taxon>Bacillati</taxon>
        <taxon>Actinomycetota</taxon>
        <taxon>Actinomycetes</taxon>
        <taxon>Kitasatosporales</taxon>
        <taxon>Streptomycetaceae</taxon>
        <taxon>Streptomyces</taxon>
    </lineage>
</organism>
<evidence type="ECO:0000313" key="1">
    <source>
        <dbReference type="EMBL" id="MEU3788104.1"/>
    </source>
</evidence>
<dbReference type="EMBL" id="JBEZVE010000076">
    <property type="protein sequence ID" value="MEU3788104.1"/>
    <property type="molecule type" value="Genomic_DNA"/>
</dbReference>
<evidence type="ECO:0000313" key="2">
    <source>
        <dbReference type="Proteomes" id="UP001550739"/>
    </source>
</evidence>
<comment type="caution">
    <text evidence="1">The sequence shown here is derived from an EMBL/GenBank/DDBJ whole genome shotgun (WGS) entry which is preliminary data.</text>
</comment>
<dbReference type="Proteomes" id="UP001550739">
    <property type="component" value="Unassembled WGS sequence"/>
</dbReference>
<protein>
    <submittedName>
        <fullName evidence="1">Uncharacterized protein</fullName>
    </submittedName>
</protein>
<keyword evidence="2" id="KW-1185">Reference proteome</keyword>
<gene>
    <name evidence="1" type="ORF">AB0E89_47765</name>
</gene>
<sequence>MTTPSPVILPDVQVRATSQWDPAEMVIEDHFVYIDPIMQPVEEWPPGEPIDRNRPPL</sequence>
<dbReference type="Pfam" id="PF02474">
    <property type="entry name" value="NodA"/>
    <property type="match status" value="1"/>
</dbReference>
<dbReference type="RefSeq" id="WP_334581027.1">
    <property type="nucleotide sequence ID" value="NZ_JBEZVE010000076.1"/>
</dbReference>